<keyword evidence="3" id="KW-0158">Chromosome</keyword>
<dbReference type="OrthoDB" id="5394106at2759"/>
<comment type="similarity">
    <text evidence="2">Belongs to the shugoshin family.</text>
</comment>
<comment type="caution">
    <text evidence="13">The sequence shown here is derived from an EMBL/GenBank/DDBJ whole genome shotgun (WGS) entry which is preliminary data.</text>
</comment>
<reference evidence="14" key="1">
    <citation type="journal article" date="2014" name="Genome Announc.">
        <title>Genome sequence and annotation of Acremonium chrysogenum, producer of the beta-lactam antibiotic cephalosporin C.</title>
        <authorList>
            <person name="Terfehr D."/>
            <person name="Dahlmann T.A."/>
            <person name="Specht T."/>
            <person name="Zadra I."/>
            <person name="Kuernsteiner H."/>
            <person name="Kueck U."/>
        </authorList>
    </citation>
    <scope>NUCLEOTIDE SEQUENCE [LARGE SCALE GENOMIC DNA]</scope>
    <source>
        <strain evidence="14">ATCC 11550 / CBS 779.69 / DSM 880 / IAM 14645 / JCM 23072 / IMI 49137</strain>
    </source>
</reference>
<keyword evidence="6 9" id="KW-0175">Coiled coil</keyword>
<evidence type="ECO:0000256" key="5">
    <source>
        <dbReference type="ARBA" id="ARBA00022829"/>
    </source>
</evidence>
<dbReference type="GO" id="GO:0045132">
    <property type="term" value="P:meiotic chromosome segregation"/>
    <property type="evidence" value="ECO:0007669"/>
    <property type="project" value="InterPro"/>
</dbReference>
<dbReference type="HOGENOM" id="CLU_013723_1_1_1"/>
<feature type="region of interest" description="Disordered" evidence="10">
    <location>
        <begin position="170"/>
        <end position="644"/>
    </location>
</feature>
<dbReference type="EMBL" id="JPKY01000044">
    <property type="protein sequence ID" value="KFH44657.1"/>
    <property type="molecule type" value="Genomic_DNA"/>
</dbReference>
<feature type="domain" description="Shugoshin N-terminal coiled-coil" evidence="12">
    <location>
        <begin position="17"/>
        <end position="61"/>
    </location>
</feature>
<feature type="region of interest" description="Disordered" evidence="10">
    <location>
        <begin position="99"/>
        <end position="136"/>
    </location>
</feature>
<accession>A0A086T5M5</accession>
<protein>
    <submittedName>
        <fullName evidence="13">Shugoshin-like protein</fullName>
    </submittedName>
</protein>
<feature type="compositionally biased region" description="Basic and acidic residues" evidence="10">
    <location>
        <begin position="239"/>
        <end position="260"/>
    </location>
</feature>
<feature type="coiled-coil region" evidence="9">
    <location>
        <begin position="14"/>
        <end position="73"/>
    </location>
</feature>
<feature type="compositionally biased region" description="Polar residues" evidence="10">
    <location>
        <begin position="512"/>
        <end position="522"/>
    </location>
</feature>
<evidence type="ECO:0000256" key="10">
    <source>
        <dbReference type="SAM" id="MobiDB-lite"/>
    </source>
</evidence>
<feature type="compositionally biased region" description="Polar residues" evidence="10">
    <location>
        <begin position="263"/>
        <end position="273"/>
    </location>
</feature>
<dbReference type="InterPro" id="IPR011515">
    <property type="entry name" value="Shugoshin_C"/>
</dbReference>
<organism evidence="13 14">
    <name type="scientific">Hapsidospora chrysogenum (strain ATCC 11550 / CBS 779.69 / DSM 880 / IAM 14645 / JCM 23072 / IMI 49137)</name>
    <name type="common">Acremonium chrysogenum</name>
    <dbReference type="NCBI Taxonomy" id="857340"/>
    <lineage>
        <taxon>Eukaryota</taxon>
        <taxon>Fungi</taxon>
        <taxon>Dikarya</taxon>
        <taxon>Ascomycota</taxon>
        <taxon>Pezizomycotina</taxon>
        <taxon>Sordariomycetes</taxon>
        <taxon>Hypocreomycetidae</taxon>
        <taxon>Hypocreales</taxon>
        <taxon>Bionectriaceae</taxon>
        <taxon>Hapsidospora</taxon>
    </lineage>
</organism>
<feature type="compositionally biased region" description="Basic and acidic residues" evidence="10">
    <location>
        <begin position="567"/>
        <end position="578"/>
    </location>
</feature>
<gene>
    <name evidence="13" type="ORF">ACRE_045530</name>
</gene>
<keyword evidence="4" id="KW-0132">Cell division</keyword>
<feature type="compositionally biased region" description="Basic and acidic residues" evidence="10">
    <location>
        <begin position="316"/>
        <end position="338"/>
    </location>
</feature>
<evidence type="ECO:0000256" key="9">
    <source>
        <dbReference type="SAM" id="Coils"/>
    </source>
</evidence>
<feature type="compositionally biased region" description="Polar residues" evidence="10">
    <location>
        <begin position="339"/>
        <end position="357"/>
    </location>
</feature>
<evidence type="ECO:0000256" key="1">
    <source>
        <dbReference type="ARBA" id="ARBA00004584"/>
    </source>
</evidence>
<dbReference type="GO" id="GO:0000779">
    <property type="term" value="C:condensed chromosome, centromeric region"/>
    <property type="evidence" value="ECO:0007669"/>
    <property type="project" value="UniProtKB-ARBA"/>
</dbReference>
<feature type="compositionally biased region" description="Basic residues" evidence="10">
    <location>
        <begin position="107"/>
        <end position="121"/>
    </location>
</feature>
<keyword evidence="5" id="KW-0159">Chromosome partition</keyword>
<comment type="subcellular location">
    <subcellularLocation>
        <location evidence="1">Chromosome</location>
        <location evidence="1">Centromere</location>
    </subcellularLocation>
</comment>
<feature type="domain" description="Shugoshin C-terminal" evidence="11">
    <location>
        <begin position="462"/>
        <end position="485"/>
    </location>
</feature>
<dbReference type="Proteomes" id="UP000029964">
    <property type="component" value="Unassembled WGS sequence"/>
</dbReference>
<keyword evidence="7" id="KW-0131">Cell cycle</keyword>
<keyword evidence="14" id="KW-1185">Reference proteome</keyword>
<keyword evidence="8" id="KW-0137">Centromere</keyword>
<evidence type="ECO:0000256" key="6">
    <source>
        <dbReference type="ARBA" id="ARBA00023054"/>
    </source>
</evidence>
<dbReference type="Pfam" id="PF07557">
    <property type="entry name" value="Shugoshin_C"/>
    <property type="match status" value="1"/>
</dbReference>
<feature type="compositionally biased region" description="Basic and acidic residues" evidence="10">
    <location>
        <begin position="478"/>
        <end position="491"/>
    </location>
</feature>
<evidence type="ECO:0000256" key="3">
    <source>
        <dbReference type="ARBA" id="ARBA00022454"/>
    </source>
</evidence>
<evidence type="ECO:0000313" key="13">
    <source>
        <dbReference type="EMBL" id="KFH44657.1"/>
    </source>
</evidence>
<evidence type="ECO:0000256" key="2">
    <source>
        <dbReference type="ARBA" id="ARBA00010845"/>
    </source>
</evidence>
<feature type="compositionally biased region" description="Basic and acidic residues" evidence="10">
    <location>
        <begin position="501"/>
        <end position="511"/>
    </location>
</feature>
<evidence type="ECO:0000256" key="8">
    <source>
        <dbReference type="ARBA" id="ARBA00023328"/>
    </source>
</evidence>
<dbReference type="InterPro" id="IPR011516">
    <property type="entry name" value="Shugoshin_N"/>
</dbReference>
<dbReference type="GO" id="GO:0005634">
    <property type="term" value="C:nucleus"/>
    <property type="evidence" value="ECO:0007669"/>
    <property type="project" value="InterPro"/>
</dbReference>
<feature type="compositionally biased region" description="Low complexity" evidence="10">
    <location>
        <begin position="122"/>
        <end position="131"/>
    </location>
</feature>
<evidence type="ECO:0000256" key="7">
    <source>
        <dbReference type="ARBA" id="ARBA00023306"/>
    </source>
</evidence>
<proteinExistence type="inferred from homology"/>
<evidence type="ECO:0000313" key="14">
    <source>
        <dbReference type="Proteomes" id="UP000029964"/>
    </source>
</evidence>
<dbReference type="AlphaFoldDB" id="A0A086T5M5"/>
<feature type="compositionally biased region" description="Low complexity" evidence="10">
    <location>
        <begin position="532"/>
        <end position="547"/>
    </location>
</feature>
<name>A0A086T5M5_HAPC1</name>
<evidence type="ECO:0000259" key="12">
    <source>
        <dbReference type="Pfam" id="PF07558"/>
    </source>
</evidence>
<evidence type="ECO:0000256" key="4">
    <source>
        <dbReference type="ARBA" id="ARBA00022618"/>
    </source>
</evidence>
<feature type="compositionally biased region" description="Polar residues" evidence="10">
    <location>
        <begin position="224"/>
        <end position="233"/>
    </location>
</feature>
<dbReference type="STRING" id="857340.A0A086T5M5"/>
<sequence length="644" mass="70301">MARLIEPPVSTDSLETLRKKLLRQNRDLAKSNNIRALKIRELENQCACMLSENVELRGRVIELEKQVEDSETRRIADHAMAIKAKLEAQLTEWGTLIAGLGLEPPPKRHSPRVSSSSKRRTSFSFNRTSPSQRRLRDVAKDIEELGHISEHKSFSRMSMNPEQILALRSEADSARGGSPELGPPPMSQFIEDDHVDVDSSQASPPKQHEPSPIKTAEPPMMLSSPKSDNNYEPSPSPQKKRDTVSRPAKTERPAPEDKPQKPQPQTSSVSQAPAATPTKAGVKRKLAVRDEAIVPKPASKTTNENQPPRLMAGKSSIRDKAGGKPVKELPAMRKEERPSSQQSQRKPLSSKSTNDDISSPKKKTKQSTADEVTAAKSDLKRTKPIQNRPRLKAQNLKPAVTDVVPEPEPAPAVATVTASDLGTPLAEPELLAPNSPISAAPPDASRGDTPPPADISSRGETSRASRRSRGVVSYAEPNLRDKMRRPTKDLVDAVTGSRRSSHFELSHDSTTKSRPGSHSRTLPETCAPGPEPGSIPASPSAGRGPSSQDLPKSVATQRKKRSSSAVAKEDPDTSHESTESLPASEDVDLYEFMPSSPNAGKQGRRKGNNNRQAKSSRRFSEALDNDDPFLPTERSSSRRRSMLV</sequence>
<dbReference type="GO" id="GO:0051301">
    <property type="term" value="P:cell division"/>
    <property type="evidence" value="ECO:0007669"/>
    <property type="project" value="UniProtKB-KW"/>
</dbReference>
<dbReference type="Pfam" id="PF07558">
    <property type="entry name" value="Shugoshin_N"/>
    <property type="match status" value="1"/>
</dbReference>
<evidence type="ECO:0000259" key="11">
    <source>
        <dbReference type="Pfam" id="PF07557"/>
    </source>
</evidence>